<evidence type="ECO:0000256" key="1">
    <source>
        <dbReference type="ARBA" id="ARBA00000677"/>
    </source>
</evidence>
<keyword evidence="7" id="KW-0472">Membrane</keyword>
<feature type="domain" description="Peptidase S26" evidence="8">
    <location>
        <begin position="9"/>
        <end position="170"/>
    </location>
</feature>
<evidence type="ECO:0000256" key="2">
    <source>
        <dbReference type="ARBA" id="ARBA00004401"/>
    </source>
</evidence>
<comment type="catalytic activity">
    <reaction evidence="1 7">
        <text>Cleavage of hydrophobic, N-terminal signal or leader sequences from secreted and periplasmic proteins.</text>
        <dbReference type="EC" id="3.4.21.89"/>
    </reaction>
</comment>
<dbReference type="SUPFAM" id="SSF51306">
    <property type="entry name" value="LexA/Signal peptidase"/>
    <property type="match status" value="1"/>
</dbReference>
<dbReference type="Gene3D" id="2.10.109.10">
    <property type="entry name" value="Umud Fragment, subunit A"/>
    <property type="match status" value="1"/>
</dbReference>
<feature type="active site" evidence="6">
    <location>
        <position position="39"/>
    </location>
</feature>
<keyword evidence="10" id="KW-1185">Reference proteome</keyword>
<feature type="transmembrane region" description="Helical" evidence="7">
    <location>
        <begin position="12"/>
        <end position="35"/>
    </location>
</feature>
<evidence type="ECO:0000259" key="8">
    <source>
        <dbReference type="Pfam" id="PF10502"/>
    </source>
</evidence>
<dbReference type="PANTHER" id="PTHR43390:SF1">
    <property type="entry name" value="CHLOROPLAST PROCESSING PEPTIDASE"/>
    <property type="match status" value="1"/>
</dbReference>
<evidence type="ECO:0000256" key="3">
    <source>
        <dbReference type="ARBA" id="ARBA00009370"/>
    </source>
</evidence>
<dbReference type="GO" id="GO:0006465">
    <property type="term" value="P:signal peptide processing"/>
    <property type="evidence" value="ECO:0007669"/>
    <property type="project" value="InterPro"/>
</dbReference>
<dbReference type="InterPro" id="IPR000223">
    <property type="entry name" value="Pept_S26A_signal_pept_1"/>
</dbReference>
<comment type="subcellular location">
    <subcellularLocation>
        <location evidence="2">Cell membrane</location>
        <topology evidence="2">Single-pass type II membrane protein</topology>
    </subcellularLocation>
    <subcellularLocation>
        <location evidence="7">Membrane</location>
        <topology evidence="7">Single-pass type II membrane protein</topology>
    </subcellularLocation>
</comment>
<accession>A0A1G8NVI4</accession>
<dbReference type="Proteomes" id="UP000198853">
    <property type="component" value="Unassembled WGS sequence"/>
</dbReference>
<evidence type="ECO:0000256" key="7">
    <source>
        <dbReference type="RuleBase" id="RU362042"/>
    </source>
</evidence>
<keyword evidence="7" id="KW-0645">Protease</keyword>
<protein>
    <recommendedName>
        <fullName evidence="4 7">Signal peptidase I</fullName>
        <ecNumber evidence="4 7">3.4.21.89</ecNumber>
    </recommendedName>
</protein>
<dbReference type="PROSITE" id="PS00761">
    <property type="entry name" value="SPASE_I_3"/>
    <property type="match status" value="1"/>
</dbReference>
<dbReference type="InterPro" id="IPR036286">
    <property type="entry name" value="LexA/Signal_pep-like_sf"/>
</dbReference>
<proteinExistence type="inferred from homology"/>
<dbReference type="InterPro" id="IPR019533">
    <property type="entry name" value="Peptidase_S26"/>
</dbReference>
<evidence type="ECO:0000256" key="4">
    <source>
        <dbReference type="ARBA" id="ARBA00013208"/>
    </source>
</evidence>
<dbReference type="PANTHER" id="PTHR43390">
    <property type="entry name" value="SIGNAL PEPTIDASE I"/>
    <property type="match status" value="1"/>
</dbReference>
<sequence>MNKIAKELWDWVTTFAVVIIIVVIVRAFFFANYMVQGESMMPTIESGERLIINQIGYEISEPDRDDLVVFHADEENDYIKRVIGTPGDDVRYEDNTLYVNGEPQEELYLDDDFNGEITEDFTLEGLNLEPEVPEDHLFVLGDNRNNSLDSREIGYVSYENVVGKANLRYWPLSEFTFIN</sequence>
<organism evidence="9 10">
    <name type="scientific">Natribacillus halophilus</name>
    <dbReference type="NCBI Taxonomy" id="549003"/>
    <lineage>
        <taxon>Bacteria</taxon>
        <taxon>Bacillati</taxon>
        <taxon>Bacillota</taxon>
        <taxon>Bacilli</taxon>
        <taxon>Bacillales</taxon>
        <taxon>Bacillaceae</taxon>
        <taxon>Natribacillus</taxon>
    </lineage>
</organism>
<gene>
    <name evidence="9" type="ORF">SAMN04488123_10723</name>
</gene>
<dbReference type="Pfam" id="PF10502">
    <property type="entry name" value="Peptidase_S26"/>
    <property type="match status" value="1"/>
</dbReference>
<dbReference type="AlphaFoldDB" id="A0A1G8NVI4"/>
<dbReference type="NCBIfam" id="TIGR02227">
    <property type="entry name" value="sigpep_I_bact"/>
    <property type="match status" value="1"/>
</dbReference>
<dbReference type="InterPro" id="IPR019757">
    <property type="entry name" value="Pept_S26A_signal_pept_1_Lys-AS"/>
</dbReference>
<dbReference type="CDD" id="cd06530">
    <property type="entry name" value="S26_SPase_I"/>
    <property type="match status" value="1"/>
</dbReference>
<evidence type="ECO:0000313" key="9">
    <source>
        <dbReference type="EMBL" id="SDI83520.1"/>
    </source>
</evidence>
<reference evidence="9 10" key="1">
    <citation type="submission" date="2016-10" db="EMBL/GenBank/DDBJ databases">
        <authorList>
            <person name="de Groot N.N."/>
        </authorList>
    </citation>
    <scope>NUCLEOTIDE SEQUENCE [LARGE SCALE GENOMIC DNA]</scope>
    <source>
        <strain evidence="9 10">DSM 21771</strain>
    </source>
</reference>
<dbReference type="PROSITE" id="PS00760">
    <property type="entry name" value="SPASE_I_2"/>
    <property type="match status" value="1"/>
</dbReference>
<dbReference type="PRINTS" id="PR00727">
    <property type="entry name" value="LEADERPTASE"/>
</dbReference>
<dbReference type="OrthoDB" id="9802919at2"/>
<keyword evidence="7" id="KW-0812">Transmembrane</keyword>
<dbReference type="EC" id="3.4.21.89" evidence="4 7"/>
<evidence type="ECO:0000256" key="6">
    <source>
        <dbReference type="PIRSR" id="PIRSR600223-1"/>
    </source>
</evidence>
<keyword evidence="5 7" id="KW-0378">Hydrolase</keyword>
<dbReference type="GO" id="GO:0005886">
    <property type="term" value="C:plasma membrane"/>
    <property type="evidence" value="ECO:0007669"/>
    <property type="project" value="UniProtKB-SubCell"/>
</dbReference>
<evidence type="ECO:0000256" key="5">
    <source>
        <dbReference type="ARBA" id="ARBA00022801"/>
    </source>
</evidence>
<dbReference type="RefSeq" id="WP_090398232.1">
    <property type="nucleotide sequence ID" value="NZ_FNEN01000007.1"/>
</dbReference>
<comment type="similarity">
    <text evidence="3 7">Belongs to the peptidase S26 family.</text>
</comment>
<name>A0A1G8NVI4_9BACI</name>
<dbReference type="GO" id="GO:0004252">
    <property type="term" value="F:serine-type endopeptidase activity"/>
    <property type="evidence" value="ECO:0007669"/>
    <property type="project" value="InterPro"/>
</dbReference>
<keyword evidence="7" id="KW-1133">Transmembrane helix</keyword>
<evidence type="ECO:0000313" key="10">
    <source>
        <dbReference type="Proteomes" id="UP000198853"/>
    </source>
</evidence>
<dbReference type="GO" id="GO:0009003">
    <property type="term" value="F:signal peptidase activity"/>
    <property type="evidence" value="ECO:0007669"/>
    <property type="project" value="UniProtKB-EC"/>
</dbReference>
<dbReference type="EMBL" id="FNEN01000007">
    <property type="protein sequence ID" value="SDI83520.1"/>
    <property type="molecule type" value="Genomic_DNA"/>
</dbReference>
<dbReference type="InterPro" id="IPR019758">
    <property type="entry name" value="Pept_S26A_signal_pept_1_CS"/>
</dbReference>
<feature type="active site" evidence="6">
    <location>
        <position position="80"/>
    </location>
</feature>